<dbReference type="InterPro" id="IPR036409">
    <property type="entry name" value="Aldolase_II/adducin_N_sf"/>
</dbReference>
<dbReference type="GO" id="GO:0005829">
    <property type="term" value="C:cytosol"/>
    <property type="evidence" value="ECO:0007669"/>
    <property type="project" value="TreeGrafter"/>
</dbReference>
<organism evidence="4 5">
    <name type="scientific">Streptomyces griseicoloratus</name>
    <dbReference type="NCBI Taxonomy" id="2752516"/>
    <lineage>
        <taxon>Bacteria</taxon>
        <taxon>Bacillati</taxon>
        <taxon>Actinomycetota</taxon>
        <taxon>Actinomycetes</taxon>
        <taxon>Kitasatosporales</taxon>
        <taxon>Streptomycetaceae</taxon>
        <taxon>Streptomyces</taxon>
    </lineage>
</organism>
<dbReference type="Gene3D" id="3.40.225.10">
    <property type="entry name" value="Class II aldolase/adducin N-terminal domain"/>
    <property type="match status" value="1"/>
</dbReference>
<evidence type="ECO:0000313" key="4">
    <source>
        <dbReference type="EMBL" id="MBD0423650.1"/>
    </source>
</evidence>
<dbReference type="EMBL" id="JACVQF010000223">
    <property type="protein sequence ID" value="MBD0423650.1"/>
    <property type="molecule type" value="Genomic_DNA"/>
</dbReference>
<keyword evidence="5" id="KW-1185">Reference proteome</keyword>
<reference evidence="4" key="2">
    <citation type="submission" date="2020-09" db="EMBL/GenBank/DDBJ databases">
        <authorList>
            <person name="Luo X."/>
        </authorList>
    </citation>
    <scope>NUCLEOTIDE SEQUENCE</scope>
    <source>
        <strain evidence="4">TRM S81-3</strain>
    </source>
</reference>
<protein>
    <submittedName>
        <fullName evidence="4">Class II aldolase/adducin family protein</fullName>
    </submittedName>
</protein>
<dbReference type="PANTHER" id="PTHR22789:SF0">
    <property type="entry name" value="3-OXO-TETRONATE 4-PHOSPHATE DECARBOXYLASE-RELATED"/>
    <property type="match status" value="1"/>
</dbReference>
<dbReference type="Pfam" id="PF00596">
    <property type="entry name" value="Aldolase_II"/>
    <property type="match status" value="1"/>
</dbReference>
<feature type="domain" description="Class II aldolase/adducin N-terminal" evidence="3">
    <location>
        <begin position="3"/>
        <end position="188"/>
    </location>
</feature>
<evidence type="ECO:0000313" key="5">
    <source>
        <dbReference type="Proteomes" id="UP000621210"/>
    </source>
</evidence>
<evidence type="ECO:0000259" key="3">
    <source>
        <dbReference type="SMART" id="SM01007"/>
    </source>
</evidence>
<accession>A0A926L7W6</accession>
<dbReference type="PANTHER" id="PTHR22789">
    <property type="entry name" value="FUCULOSE PHOSPHATE ALDOLASE"/>
    <property type="match status" value="1"/>
</dbReference>
<dbReference type="InterPro" id="IPR001303">
    <property type="entry name" value="Aldolase_II/adducin_N"/>
</dbReference>
<dbReference type="InterPro" id="IPR050197">
    <property type="entry name" value="Aldolase_class_II_sugar_metab"/>
</dbReference>
<dbReference type="GO" id="GO:0019323">
    <property type="term" value="P:pentose catabolic process"/>
    <property type="evidence" value="ECO:0007669"/>
    <property type="project" value="TreeGrafter"/>
</dbReference>
<dbReference type="GO" id="GO:0046872">
    <property type="term" value="F:metal ion binding"/>
    <property type="evidence" value="ECO:0007669"/>
    <property type="project" value="UniProtKB-KW"/>
</dbReference>
<evidence type="ECO:0000256" key="2">
    <source>
        <dbReference type="ARBA" id="ARBA00023239"/>
    </source>
</evidence>
<comment type="caution">
    <text evidence="4">The sequence shown here is derived from an EMBL/GenBank/DDBJ whole genome shotgun (WGS) entry which is preliminary data.</text>
</comment>
<dbReference type="Proteomes" id="UP000621210">
    <property type="component" value="Unassembled WGS sequence"/>
</dbReference>
<keyword evidence="2" id="KW-0456">Lyase</keyword>
<evidence type="ECO:0000256" key="1">
    <source>
        <dbReference type="ARBA" id="ARBA00022723"/>
    </source>
</evidence>
<dbReference type="SMART" id="SM01007">
    <property type="entry name" value="Aldolase_II"/>
    <property type="match status" value="1"/>
</dbReference>
<name>A0A926L7W6_9ACTN</name>
<keyword evidence="1" id="KW-0479">Metal-binding</keyword>
<dbReference type="GO" id="GO:0016832">
    <property type="term" value="F:aldehyde-lyase activity"/>
    <property type="evidence" value="ECO:0007669"/>
    <property type="project" value="TreeGrafter"/>
</dbReference>
<gene>
    <name evidence="4" type="ORF">H0H10_31605</name>
</gene>
<dbReference type="SUPFAM" id="SSF53639">
    <property type="entry name" value="AraD/HMP-PK domain-like"/>
    <property type="match status" value="1"/>
</dbReference>
<dbReference type="AlphaFoldDB" id="A0A926L7W6"/>
<proteinExistence type="predicted"/>
<sequence>MKLVLAEACRVIARAGLAEDILGHVSARTPGGDAVLVRSRSPQERGLLFTTPADIHEVGDKDDTLPLGYRAPNEFPIHSQVLKARRDVNSVVHAHAPSVVACDLAGLELRPIVGAYNIPAMRMASEGIPLYPRSLLINNDELGAAVAATLGDRPACVLRGHGVVTVGETVEQAVVRALNLEILARMTLDANRPGTVPPEVPEEDMSAMPDLGSTFNDMYVWQYQRAQLELAGLGLRR</sequence>
<reference evidence="4" key="1">
    <citation type="submission" date="2020-09" db="EMBL/GenBank/DDBJ databases">
        <title>Streptomyces grisecoloratus sp. nov., isolated from cotton soil.</title>
        <authorList>
            <person name="Xing L."/>
        </authorList>
    </citation>
    <scope>NUCLEOTIDE SEQUENCE</scope>
    <source>
        <strain evidence="4">TRM S81-3</strain>
    </source>
</reference>